<dbReference type="AlphaFoldDB" id="A0A7K0EEU3"/>
<name>A0A7K0EEU3_9BACT</name>
<sequence length="155" mass="17758">MKNDISTVLVIGFLVLFNGACESNKQAETHHHHHPDSSVQTALPGPVADLEKEVLAVHDSLMDRMGALMQLQEDVSLKVQKNAGKEQERGWQIIRELKETDDRMTDWMHQYKGDTLQQLDEKNGLAYLRSQQLKVTSLSQRMRNKMADAEKYLKE</sequence>
<accession>A0A7K0EEU3</accession>
<organism evidence="1 2">
    <name type="scientific">Larkinella terrae</name>
    <dbReference type="NCBI Taxonomy" id="2025311"/>
    <lineage>
        <taxon>Bacteria</taxon>
        <taxon>Pseudomonadati</taxon>
        <taxon>Bacteroidota</taxon>
        <taxon>Cytophagia</taxon>
        <taxon>Cytophagales</taxon>
        <taxon>Spirosomataceae</taxon>
        <taxon>Larkinella</taxon>
    </lineage>
</organism>
<proteinExistence type="predicted"/>
<evidence type="ECO:0008006" key="3">
    <source>
        <dbReference type="Google" id="ProtNLM"/>
    </source>
</evidence>
<comment type="caution">
    <text evidence="1">The sequence shown here is derived from an EMBL/GenBank/DDBJ whole genome shotgun (WGS) entry which is preliminary data.</text>
</comment>
<keyword evidence="2" id="KW-1185">Reference proteome</keyword>
<reference evidence="1 2" key="1">
    <citation type="journal article" date="2018" name="Antonie Van Leeuwenhoek">
        <title>Larkinella terrae sp. nov., isolated from soil on Jeju Island, South Korea.</title>
        <authorList>
            <person name="Ten L.N."/>
            <person name="Jeon J."/>
            <person name="Park S.J."/>
            <person name="Park S."/>
            <person name="Lee S.Y."/>
            <person name="Kim M.K."/>
            <person name="Jung H.Y."/>
        </authorList>
    </citation>
    <scope>NUCLEOTIDE SEQUENCE [LARGE SCALE GENOMIC DNA]</scope>
    <source>
        <strain evidence="1 2">KCTC 52001</strain>
    </source>
</reference>
<evidence type="ECO:0000313" key="1">
    <source>
        <dbReference type="EMBL" id="MRS59988.1"/>
    </source>
</evidence>
<dbReference type="Proteomes" id="UP000441754">
    <property type="component" value="Unassembled WGS sequence"/>
</dbReference>
<protein>
    <recommendedName>
        <fullName evidence="3">Viral A-type inclusion protein</fullName>
    </recommendedName>
</protein>
<dbReference type="RefSeq" id="WP_154172494.1">
    <property type="nucleotide sequence ID" value="NZ_WJXZ01000001.1"/>
</dbReference>
<evidence type="ECO:0000313" key="2">
    <source>
        <dbReference type="Proteomes" id="UP000441754"/>
    </source>
</evidence>
<gene>
    <name evidence="1" type="ORF">GJJ30_01695</name>
</gene>
<dbReference type="EMBL" id="WJXZ01000001">
    <property type="protein sequence ID" value="MRS59988.1"/>
    <property type="molecule type" value="Genomic_DNA"/>
</dbReference>
<dbReference type="OrthoDB" id="1436925at2"/>